<evidence type="ECO:0000259" key="2">
    <source>
        <dbReference type="Pfam" id="PF02525"/>
    </source>
</evidence>
<proteinExistence type="predicted"/>
<sequence length="172" mass="19101">MKTLIVLAHPNYGASVSNKALLEAFKEGEVIVHDLGAAFKDGKFDVAAEQKLLEAHDRVIFQYPTYWFNVPTLLKQYLDEVFAHGWAYGGGGEALKGKEFAVVTTVGQPVTNYCKEILGFTIEEIVLPMKATISYVKGKFIGLVCLGRDKTLQAFIPDELSRAKEAYRRLAL</sequence>
<dbReference type="Gene3D" id="3.40.50.360">
    <property type="match status" value="1"/>
</dbReference>
<dbReference type="PATRIC" id="fig|1702214.3.peg.167"/>
<dbReference type="GO" id="GO:0009055">
    <property type="term" value="F:electron transfer activity"/>
    <property type="evidence" value="ECO:0007669"/>
    <property type="project" value="TreeGrafter"/>
</dbReference>
<dbReference type="AlphaFoldDB" id="A0A0Q4B6T9"/>
<dbReference type="GO" id="GO:0003955">
    <property type="term" value="F:NAD(P)H dehydrogenase (quinone) activity"/>
    <property type="evidence" value="ECO:0007669"/>
    <property type="project" value="TreeGrafter"/>
</dbReference>
<protein>
    <recommendedName>
        <fullName evidence="2">Flavodoxin-like fold domain-containing protein</fullName>
    </recommendedName>
</protein>
<dbReference type="Proteomes" id="UP000054172">
    <property type="component" value="Unassembled WGS sequence"/>
</dbReference>
<dbReference type="InterPro" id="IPR003680">
    <property type="entry name" value="Flavodoxin_fold"/>
</dbReference>
<dbReference type="InterPro" id="IPR029039">
    <property type="entry name" value="Flavoprotein-like_sf"/>
</dbReference>
<evidence type="ECO:0000256" key="1">
    <source>
        <dbReference type="ARBA" id="ARBA00023002"/>
    </source>
</evidence>
<accession>A0A0Q4B6T9</accession>
<dbReference type="SUPFAM" id="SSF52218">
    <property type="entry name" value="Flavoproteins"/>
    <property type="match status" value="1"/>
</dbReference>
<dbReference type="PANTHER" id="PTHR47307">
    <property type="entry name" value="GLUTATHIONE-REGULATED POTASSIUM-EFFLUX SYSTEM ANCILLARY PROTEIN KEFG"/>
    <property type="match status" value="1"/>
</dbReference>
<keyword evidence="4" id="KW-1185">Reference proteome</keyword>
<name>A0A0Q4B6T9_9BACT</name>
<keyword evidence="1" id="KW-0560">Oxidoreductase</keyword>
<feature type="domain" description="Flavodoxin-like fold" evidence="2">
    <location>
        <begin position="1"/>
        <end position="148"/>
    </location>
</feature>
<dbReference type="EMBL" id="LIIK01000023">
    <property type="protein sequence ID" value="KQM08752.1"/>
    <property type="molecule type" value="Genomic_DNA"/>
</dbReference>
<comment type="caution">
    <text evidence="3">The sequence shown here is derived from an EMBL/GenBank/DDBJ whole genome shotgun (WGS) entry which is preliminary data.</text>
</comment>
<dbReference type="InterPro" id="IPR046980">
    <property type="entry name" value="KefG/KefF"/>
</dbReference>
<dbReference type="PANTHER" id="PTHR47307:SF1">
    <property type="entry name" value="GLUTATHIONE-REGULATED POTASSIUM-EFFLUX SYSTEM ANCILLARY PROTEIN KEFG"/>
    <property type="match status" value="1"/>
</dbReference>
<evidence type="ECO:0000313" key="3">
    <source>
        <dbReference type="EMBL" id="KQM08752.1"/>
    </source>
</evidence>
<dbReference type="Pfam" id="PF02525">
    <property type="entry name" value="Flavodoxin_2"/>
    <property type="match status" value="1"/>
</dbReference>
<gene>
    <name evidence="3" type="ORF">AL399_05615</name>
</gene>
<evidence type="ECO:0000313" key="4">
    <source>
        <dbReference type="Proteomes" id="UP000054172"/>
    </source>
</evidence>
<dbReference type="STRING" id="1702214.AL399_05615"/>
<dbReference type="GO" id="GO:0010181">
    <property type="term" value="F:FMN binding"/>
    <property type="evidence" value="ECO:0007669"/>
    <property type="project" value="TreeGrafter"/>
</dbReference>
<organism evidence="3 4">
    <name type="scientific">Candidatus [Bacteroides] periocalifornicus</name>
    <dbReference type="NCBI Taxonomy" id="1702214"/>
    <lineage>
        <taxon>Bacteria</taxon>
        <taxon>Pseudomonadati</taxon>
        <taxon>Bacteroidota</taxon>
    </lineage>
</organism>
<reference evidence="3" key="1">
    <citation type="submission" date="2015-08" db="EMBL/GenBank/DDBJ databases">
        <title>Candidatus Bacteriodes Periocalifornicus.</title>
        <authorList>
            <person name="McLean J.S."/>
            <person name="Kelley S."/>
        </authorList>
    </citation>
    <scope>NUCLEOTIDE SEQUENCE [LARGE SCALE GENOMIC DNA]</scope>
    <source>
        <strain evidence="3">12B</strain>
    </source>
</reference>